<dbReference type="Pfam" id="PF01817">
    <property type="entry name" value="CM_2"/>
    <property type="match status" value="1"/>
</dbReference>
<dbReference type="GO" id="GO:0009697">
    <property type="term" value="P:salicylic acid biosynthetic process"/>
    <property type="evidence" value="ECO:0007669"/>
    <property type="project" value="TreeGrafter"/>
</dbReference>
<dbReference type="EMBL" id="RZGZ01000002">
    <property type="protein sequence ID" value="RUR01721.1"/>
    <property type="molecule type" value="Genomic_DNA"/>
</dbReference>
<dbReference type="PANTHER" id="PTHR38041:SF1">
    <property type="entry name" value="CHORISMATE MUTASE"/>
    <property type="match status" value="1"/>
</dbReference>
<dbReference type="Proteomes" id="UP000274909">
    <property type="component" value="Unassembled WGS sequence"/>
</dbReference>
<evidence type="ECO:0000313" key="3">
    <source>
        <dbReference type="EMBL" id="RUR01721.1"/>
    </source>
</evidence>
<dbReference type="InterPro" id="IPR002701">
    <property type="entry name" value="CM_II_prokaryot"/>
</dbReference>
<evidence type="ECO:0000259" key="2">
    <source>
        <dbReference type="PROSITE" id="PS51168"/>
    </source>
</evidence>
<reference evidence="3 4" key="1">
    <citation type="submission" date="2018-12" db="EMBL/GenBank/DDBJ databases">
        <authorList>
            <person name="Li F."/>
        </authorList>
    </citation>
    <scope>NUCLEOTIDE SEQUENCE [LARGE SCALE GENOMIC DNA]</scope>
    <source>
        <strain evidence="3 4">EGI 6500705</strain>
    </source>
</reference>
<protein>
    <submittedName>
        <fullName evidence="3">Chorismate mutase</fullName>
    </submittedName>
</protein>
<dbReference type="GO" id="GO:0004106">
    <property type="term" value="F:chorismate mutase activity"/>
    <property type="evidence" value="ECO:0007669"/>
    <property type="project" value="InterPro"/>
</dbReference>
<proteinExistence type="predicted"/>
<gene>
    <name evidence="3" type="ORF">ELQ94_09675</name>
</gene>
<dbReference type="GO" id="GO:0046417">
    <property type="term" value="P:chorismate metabolic process"/>
    <property type="evidence" value="ECO:0007669"/>
    <property type="project" value="InterPro"/>
</dbReference>
<dbReference type="OrthoDB" id="3233357at2"/>
<dbReference type="AlphaFoldDB" id="A0A433JTR0"/>
<dbReference type="SMART" id="SM00830">
    <property type="entry name" value="CM_2"/>
    <property type="match status" value="1"/>
</dbReference>
<dbReference type="InterPro" id="IPR036263">
    <property type="entry name" value="Chorismate_II_sf"/>
</dbReference>
<dbReference type="InterPro" id="IPR036979">
    <property type="entry name" value="CM_dom_sf"/>
</dbReference>
<sequence length="100" mass="11207">MTDRGIDDVRAEIDAVDRDIVRLIAQRQRSVVEAGLMKVDRHAVRAPGRVEQVVDKVRTLADEAGADPEVVERTYRAMIGAFIDLELSVHERRAPSRGDE</sequence>
<dbReference type="InterPro" id="IPR051331">
    <property type="entry name" value="Chorismate_mutase-related"/>
</dbReference>
<keyword evidence="1" id="KW-0413">Isomerase</keyword>
<comment type="caution">
    <text evidence="3">The sequence shown here is derived from an EMBL/GenBank/DDBJ whole genome shotgun (WGS) entry which is preliminary data.</text>
</comment>
<name>A0A433JTR0_9MICO</name>
<organism evidence="3 4">
    <name type="scientific">Labedella endophytica</name>
    <dbReference type="NCBI Taxonomy" id="1523160"/>
    <lineage>
        <taxon>Bacteria</taxon>
        <taxon>Bacillati</taxon>
        <taxon>Actinomycetota</taxon>
        <taxon>Actinomycetes</taxon>
        <taxon>Micrococcales</taxon>
        <taxon>Microbacteriaceae</taxon>
        <taxon>Labedella</taxon>
    </lineage>
</organism>
<keyword evidence="4" id="KW-1185">Reference proteome</keyword>
<dbReference type="Gene3D" id="1.20.59.10">
    <property type="entry name" value="Chorismate mutase"/>
    <property type="match status" value="1"/>
</dbReference>
<evidence type="ECO:0000313" key="4">
    <source>
        <dbReference type="Proteomes" id="UP000274909"/>
    </source>
</evidence>
<evidence type="ECO:0000256" key="1">
    <source>
        <dbReference type="ARBA" id="ARBA00023235"/>
    </source>
</evidence>
<dbReference type="PANTHER" id="PTHR38041">
    <property type="entry name" value="CHORISMATE MUTASE"/>
    <property type="match status" value="1"/>
</dbReference>
<accession>A0A433JTR0</accession>
<dbReference type="SUPFAM" id="SSF48600">
    <property type="entry name" value="Chorismate mutase II"/>
    <property type="match status" value="1"/>
</dbReference>
<dbReference type="RefSeq" id="WP_127049537.1">
    <property type="nucleotide sequence ID" value="NZ_RZGZ01000002.1"/>
</dbReference>
<feature type="domain" description="Chorismate mutase" evidence="2">
    <location>
        <begin position="1"/>
        <end position="90"/>
    </location>
</feature>
<dbReference type="PROSITE" id="PS51168">
    <property type="entry name" value="CHORISMATE_MUT_2"/>
    <property type="match status" value="1"/>
</dbReference>